<feature type="domain" description="YbaK/aminoacyl-tRNA synthetase-associated" evidence="3">
    <location>
        <begin position="136"/>
        <end position="259"/>
    </location>
</feature>
<organism evidence="4 5">
    <name type="scientific">Micractinium conductrix</name>
    <dbReference type="NCBI Taxonomy" id="554055"/>
    <lineage>
        <taxon>Eukaryota</taxon>
        <taxon>Viridiplantae</taxon>
        <taxon>Chlorophyta</taxon>
        <taxon>core chlorophytes</taxon>
        <taxon>Trebouxiophyceae</taxon>
        <taxon>Chlorellales</taxon>
        <taxon>Chlorellaceae</taxon>
        <taxon>Chlorella clade</taxon>
        <taxon>Micractinium</taxon>
    </lineage>
</organism>
<evidence type="ECO:0000313" key="5">
    <source>
        <dbReference type="Proteomes" id="UP000239649"/>
    </source>
</evidence>
<reference evidence="4 5" key="1">
    <citation type="journal article" date="2018" name="Plant J.">
        <title>Genome sequences of Chlorella sorokiniana UTEX 1602 and Micractinium conductrix SAG 241.80: implications to maltose excretion by a green alga.</title>
        <authorList>
            <person name="Arriola M.B."/>
            <person name="Velmurugan N."/>
            <person name="Zhang Y."/>
            <person name="Plunkett M.H."/>
            <person name="Hondzo H."/>
            <person name="Barney B.M."/>
        </authorList>
    </citation>
    <scope>NUCLEOTIDE SEQUENCE [LARGE SCALE GENOMIC DNA]</scope>
    <source>
        <strain evidence="4 5">SAG 241.80</strain>
    </source>
</reference>
<dbReference type="SMART" id="SM00248">
    <property type="entry name" value="ANK"/>
    <property type="match status" value="5"/>
</dbReference>
<gene>
    <name evidence="4" type="ORF">C2E20_7257</name>
</gene>
<keyword evidence="5" id="KW-1185">Reference proteome</keyword>
<dbReference type="EMBL" id="LHPF02000028">
    <property type="protein sequence ID" value="PSC69223.1"/>
    <property type="molecule type" value="Genomic_DNA"/>
</dbReference>
<feature type="compositionally biased region" description="Low complexity" evidence="2">
    <location>
        <begin position="47"/>
        <end position="81"/>
    </location>
</feature>
<protein>
    <submittedName>
        <fullName evidence="4">Prolyl-tRNA synthetase</fullName>
    </submittedName>
</protein>
<dbReference type="PANTHER" id="PTHR30411">
    <property type="entry name" value="CYTOPLASMIC PROTEIN"/>
    <property type="match status" value="1"/>
</dbReference>
<dbReference type="SUPFAM" id="SSF48403">
    <property type="entry name" value="Ankyrin repeat"/>
    <property type="match status" value="1"/>
</dbReference>
<keyword evidence="1" id="KW-0040">ANK repeat</keyword>
<evidence type="ECO:0000256" key="1">
    <source>
        <dbReference type="PROSITE-ProRule" id="PRU00023"/>
    </source>
</evidence>
<evidence type="ECO:0000313" key="4">
    <source>
        <dbReference type="EMBL" id="PSC69223.1"/>
    </source>
</evidence>
<dbReference type="GO" id="GO:0004812">
    <property type="term" value="F:aminoacyl-tRNA ligase activity"/>
    <property type="evidence" value="ECO:0007669"/>
    <property type="project" value="UniProtKB-KW"/>
</dbReference>
<accession>A0A2P6V569</accession>
<dbReference type="CDD" id="cd04332">
    <property type="entry name" value="YbaK_like"/>
    <property type="match status" value="1"/>
</dbReference>
<feature type="repeat" description="ANK" evidence="1">
    <location>
        <begin position="323"/>
        <end position="355"/>
    </location>
</feature>
<feature type="repeat" description="ANK" evidence="1">
    <location>
        <begin position="356"/>
        <end position="388"/>
    </location>
</feature>
<dbReference type="InterPro" id="IPR036754">
    <property type="entry name" value="YbaK/aa-tRNA-synt-asso_dom_sf"/>
</dbReference>
<evidence type="ECO:0000259" key="3">
    <source>
        <dbReference type="Pfam" id="PF04073"/>
    </source>
</evidence>
<feature type="region of interest" description="Disordered" evidence="2">
    <location>
        <begin position="45"/>
        <end position="89"/>
    </location>
</feature>
<proteinExistence type="predicted"/>
<comment type="caution">
    <text evidence="4">The sequence shown here is derived from an EMBL/GenBank/DDBJ whole genome shotgun (WGS) entry which is preliminary data.</text>
</comment>
<dbReference type="GO" id="GO:0002161">
    <property type="term" value="F:aminoacyl-tRNA deacylase activity"/>
    <property type="evidence" value="ECO:0007669"/>
    <property type="project" value="InterPro"/>
</dbReference>
<dbReference type="InterPro" id="IPR007214">
    <property type="entry name" value="YbaK/aa-tRNA-synth-assoc-dom"/>
</dbReference>
<dbReference type="PROSITE" id="PS50297">
    <property type="entry name" value="ANK_REP_REGION"/>
    <property type="match status" value="2"/>
</dbReference>
<evidence type="ECO:0000256" key="2">
    <source>
        <dbReference type="SAM" id="MobiDB-lite"/>
    </source>
</evidence>
<dbReference type="AlphaFoldDB" id="A0A2P6V569"/>
<dbReference type="InterPro" id="IPR002110">
    <property type="entry name" value="Ankyrin_rpt"/>
</dbReference>
<name>A0A2P6V569_9CHLO</name>
<dbReference type="PANTHER" id="PTHR30411:SF4">
    <property type="entry name" value="YBAK_AMINOACYL-TRNA SYNTHETASE-ASSOCIATED DOMAIN-CONTAINING PROTEIN"/>
    <property type="match status" value="1"/>
</dbReference>
<dbReference type="PROSITE" id="PS50088">
    <property type="entry name" value="ANK_REPEAT"/>
    <property type="match status" value="3"/>
</dbReference>
<dbReference type="Pfam" id="PF12796">
    <property type="entry name" value="Ank_2"/>
    <property type="match status" value="2"/>
</dbReference>
<dbReference type="SUPFAM" id="SSF55826">
    <property type="entry name" value="YbaK/ProRS associated domain"/>
    <property type="match status" value="1"/>
</dbReference>
<dbReference type="STRING" id="554055.A0A2P6V569"/>
<dbReference type="OrthoDB" id="1058301at2759"/>
<dbReference type="Gene3D" id="1.25.40.20">
    <property type="entry name" value="Ankyrin repeat-containing domain"/>
    <property type="match status" value="2"/>
</dbReference>
<feature type="repeat" description="ANK" evidence="1">
    <location>
        <begin position="390"/>
        <end position="411"/>
    </location>
</feature>
<dbReference type="Pfam" id="PF04073">
    <property type="entry name" value="tRNA_edit"/>
    <property type="match status" value="1"/>
</dbReference>
<sequence length="868" mass="89296">MTAVEALNSRLDAVLSRVAVMELASRQLDILRRLAAAEAAAGGGAGAPAAAAAPPAASPAAGLPAAPPSAAAAPPEGAPPAVGEVDRSGSEVQQRLQAELLQKGLVRHRFVRAPPEYYDRPLEFRMGIVGAASVHHLCKSIVMVNTRAHASITDCSDFNYSKYYLVVVQYTARLNAEKLKNFVHGLGGGRFGKKFYNMRLAPNDVSDELTGFEHNGVSPIAIRTRMPIILSHKVAELQPDTFFLGAGEVDLKVGFSARDFIAAYQPFVRPLGLGLWPPPPPLGAMSDAGNLGERLFAAARHGSLAAVQACLAAGADPNLRGYFGRTALLDAAEWIHADCVEALLAAGADLTATSVAGNSPLHLAASRGCRATTAALLAAGACPAAVNRHRGSTPLHFAAALGHATVVKQLLAACPAAAALRDSDGRTPLQHALRGASADAARCLLELHPRQPAGELLAEIEQAGQQGMGSEAAQLYMLLVSCQPLAPGEWVRIPGALPGLAAALPAVLDRSAEEAGLLPLGLRPGEAFFTTDAGGQRTDSAGAWRGAGRRAGFPLRTATPLSLPGYVVIQGQGIEGGDFECEASTAPGQCSYSQVLPALTACSGKLDAQCAAVVVFANGTDGCGAQVAVLKSAGLAPANTLFGPSMYVLDRVDSGAGAYLLYSEVAVAPAADGGGSEANATGASREWLGCITADVPAIADGNVVATLDGIGLAEACCRACRNDSRCNVWTLCTDAGGCSYRDQSTAVELAAEQCQLHYQAWASPTQGAAPTMIEKGQAVGASFVAGTPLVVPPGPGYRFQQTAACKEGGGGGGEPACAVAQGDRHRCAGMLERRPSCGARQGGSQARDIRPLLTCQHAPAPVPWCWLL</sequence>
<dbReference type="Proteomes" id="UP000239649">
    <property type="component" value="Unassembled WGS sequence"/>
</dbReference>
<dbReference type="Gene3D" id="3.90.960.10">
    <property type="entry name" value="YbaK/aminoacyl-tRNA synthetase-associated domain"/>
    <property type="match status" value="1"/>
</dbReference>
<dbReference type="InterPro" id="IPR036770">
    <property type="entry name" value="Ankyrin_rpt-contain_sf"/>
</dbReference>